<sequence length="412" mass="45832">MIQVCRDPQALPMGPRCQPEDHHIKVETNDTFKIERPQPKYADGRRTSAPAILWSAANLVDDKPTTSTVDSINLLQRLLERQRVLASQMSNETASPDSGIGLDHPMDSADLQIDALAPSTGFSVPVMPTPPARNALNPTNHSLPPFLWPWINDTRLINPWLCSPLLSWPPTRSGDLPTPIPIAPSNIQHPSLLLTTACGLTTQPMVGASSATTAGSCGAFQKENLPSTMPSQCKSAFFPLPYMLESRRYSEPAPPPAHFLSQRRRSKEVSGQVTYLWEFLLRLLQDKEYCPKFIKWIDQSKGVFKLVDSKAVSRLWGMHKNKPGMNYETMGRALRYYYQRGILQKVDGQRLVYQFVDVPKDALQDSPFDSGTDSAGSEAFEDPDSPTALSEEIHINSPTNTALLKEPKLEQV</sequence>
<dbReference type="InterPro" id="IPR046328">
    <property type="entry name" value="ETS_fam"/>
</dbReference>
<evidence type="ECO:0000256" key="1">
    <source>
        <dbReference type="ARBA" id="ARBA00005562"/>
    </source>
</evidence>
<dbReference type="Proteomes" id="UP000025227">
    <property type="component" value="Unplaced"/>
</dbReference>
<dbReference type="PROSITE" id="PS00346">
    <property type="entry name" value="ETS_DOMAIN_2"/>
    <property type="match status" value="1"/>
</dbReference>
<keyword evidence="3" id="KW-0539">Nucleus</keyword>
<accession>A0A7I4YAH3</accession>
<dbReference type="SMART" id="SM00413">
    <property type="entry name" value="ETS"/>
    <property type="match status" value="1"/>
</dbReference>
<dbReference type="InterPro" id="IPR036388">
    <property type="entry name" value="WH-like_DNA-bd_sf"/>
</dbReference>
<comment type="similarity">
    <text evidence="1 3">Belongs to the ETS family.</text>
</comment>
<evidence type="ECO:0000256" key="2">
    <source>
        <dbReference type="ARBA" id="ARBA00023125"/>
    </source>
</evidence>
<dbReference type="PANTHER" id="PTHR11849:SF191">
    <property type="entry name" value="ECDYSONE-INDUCED PROTEIN 74EF ISOFORM B"/>
    <property type="match status" value="1"/>
</dbReference>
<dbReference type="GO" id="GO:0000981">
    <property type="term" value="F:DNA-binding transcription factor activity, RNA polymerase II-specific"/>
    <property type="evidence" value="ECO:0007669"/>
    <property type="project" value="TreeGrafter"/>
</dbReference>
<evidence type="ECO:0000259" key="5">
    <source>
        <dbReference type="PROSITE" id="PS50061"/>
    </source>
</evidence>
<evidence type="ECO:0000256" key="4">
    <source>
        <dbReference type="SAM" id="MobiDB-lite"/>
    </source>
</evidence>
<dbReference type="FunFam" id="1.10.10.10:FF:000853">
    <property type="entry name" value="ETS-Like transcription Factor homolog"/>
    <property type="match status" value="1"/>
</dbReference>
<organism evidence="6 7">
    <name type="scientific">Haemonchus contortus</name>
    <name type="common">Barber pole worm</name>
    <dbReference type="NCBI Taxonomy" id="6289"/>
    <lineage>
        <taxon>Eukaryota</taxon>
        <taxon>Metazoa</taxon>
        <taxon>Ecdysozoa</taxon>
        <taxon>Nematoda</taxon>
        <taxon>Chromadorea</taxon>
        <taxon>Rhabditida</taxon>
        <taxon>Rhabditina</taxon>
        <taxon>Rhabditomorpha</taxon>
        <taxon>Strongyloidea</taxon>
        <taxon>Trichostrongylidae</taxon>
        <taxon>Haemonchus</taxon>
    </lineage>
</organism>
<keyword evidence="6" id="KW-1185">Reference proteome</keyword>
<evidence type="ECO:0000256" key="3">
    <source>
        <dbReference type="RuleBase" id="RU004019"/>
    </source>
</evidence>
<dbReference type="InterPro" id="IPR036390">
    <property type="entry name" value="WH_DNA-bd_sf"/>
</dbReference>
<feature type="domain" description="ETS" evidence="5">
    <location>
        <begin position="274"/>
        <end position="356"/>
    </location>
</feature>
<dbReference type="OMA" id="ADSCQSE"/>
<dbReference type="SUPFAM" id="SSF46785">
    <property type="entry name" value="Winged helix' DNA-binding domain"/>
    <property type="match status" value="1"/>
</dbReference>
<keyword evidence="2 3" id="KW-0238">DNA-binding</keyword>
<dbReference type="Gene3D" id="1.10.10.10">
    <property type="entry name" value="Winged helix-like DNA-binding domain superfamily/Winged helix DNA-binding domain"/>
    <property type="match status" value="1"/>
</dbReference>
<evidence type="ECO:0000313" key="7">
    <source>
        <dbReference type="WBParaSite" id="HCON_00066870-00001"/>
    </source>
</evidence>
<dbReference type="PROSITE" id="PS00345">
    <property type="entry name" value="ETS_DOMAIN_1"/>
    <property type="match status" value="1"/>
</dbReference>
<evidence type="ECO:0000313" key="6">
    <source>
        <dbReference type="Proteomes" id="UP000025227"/>
    </source>
</evidence>
<dbReference type="InterPro" id="IPR000418">
    <property type="entry name" value="Ets_dom"/>
</dbReference>
<comment type="subcellular location">
    <subcellularLocation>
        <location evidence="3">Nucleus</location>
    </subcellularLocation>
</comment>
<dbReference type="PRINTS" id="PR00454">
    <property type="entry name" value="ETSDOMAIN"/>
</dbReference>
<dbReference type="PROSITE" id="PS50061">
    <property type="entry name" value="ETS_DOMAIN_3"/>
    <property type="match status" value="1"/>
</dbReference>
<dbReference type="WBParaSite" id="HCON_00066870-00001">
    <property type="protein sequence ID" value="HCON_00066870-00001"/>
    <property type="gene ID" value="HCON_00066870"/>
</dbReference>
<dbReference type="AlphaFoldDB" id="A0A7I4YAH3"/>
<name>A0A7I4YAH3_HAECO</name>
<dbReference type="GO" id="GO:0043565">
    <property type="term" value="F:sequence-specific DNA binding"/>
    <property type="evidence" value="ECO:0007669"/>
    <property type="project" value="InterPro"/>
</dbReference>
<dbReference type="GO" id="GO:0005634">
    <property type="term" value="C:nucleus"/>
    <property type="evidence" value="ECO:0007669"/>
    <property type="project" value="UniProtKB-SubCell"/>
</dbReference>
<dbReference type="PANTHER" id="PTHR11849">
    <property type="entry name" value="ETS"/>
    <property type="match status" value="1"/>
</dbReference>
<dbReference type="OrthoDB" id="8196042at2759"/>
<reference evidence="7" key="1">
    <citation type="submission" date="2020-12" db="UniProtKB">
        <authorList>
            <consortium name="WormBaseParasite"/>
        </authorList>
    </citation>
    <scope>IDENTIFICATION</scope>
    <source>
        <strain evidence="7">MHco3</strain>
    </source>
</reference>
<dbReference type="GO" id="GO:0030154">
    <property type="term" value="P:cell differentiation"/>
    <property type="evidence" value="ECO:0007669"/>
    <property type="project" value="TreeGrafter"/>
</dbReference>
<dbReference type="Pfam" id="PF00178">
    <property type="entry name" value="Ets"/>
    <property type="match status" value="1"/>
</dbReference>
<proteinExistence type="inferred from homology"/>
<protein>
    <submittedName>
        <fullName evidence="7">ETS domain-containing protein</fullName>
    </submittedName>
</protein>
<feature type="region of interest" description="Disordered" evidence="4">
    <location>
        <begin position="364"/>
        <end position="412"/>
    </location>
</feature>